<dbReference type="Proteomes" id="UP000567067">
    <property type="component" value="Unassembled WGS sequence"/>
</dbReference>
<keyword evidence="2" id="KW-1185">Reference proteome</keyword>
<evidence type="ECO:0000313" key="1">
    <source>
        <dbReference type="EMBL" id="MBA9084492.1"/>
    </source>
</evidence>
<sequence length="206" mass="23521">MRRKEFAVEDKQEIGQFLKEMTFGFLGTVGEDGWSRVTPLNFVYDGNYFYFHGSLAGEKMKHLAHDPRVSFTVAREYAIIPSYFTDPVLACPASAFFKSVMVRGKVEKVEDLDEKASVFTLFMEKLQPEGGYQPITIDIPQYRGQLKAVSLCRIVPESITAKFKFGQNTNGEKFEGIVQGLQERNCPMDHETISLMKKYCPHHNEN</sequence>
<dbReference type="PANTHER" id="PTHR34071:SF2">
    <property type="entry name" value="FLAVIN-NUCLEOTIDE-BINDING PROTEIN"/>
    <property type="match status" value="1"/>
</dbReference>
<name>A0A7W3SQQ9_9BACL</name>
<dbReference type="SUPFAM" id="SSF50475">
    <property type="entry name" value="FMN-binding split barrel"/>
    <property type="match status" value="1"/>
</dbReference>
<dbReference type="InterPro" id="IPR012349">
    <property type="entry name" value="Split_barrel_FMN-bd"/>
</dbReference>
<proteinExistence type="predicted"/>
<organism evidence="1 2">
    <name type="scientific">Fontibacillus solani</name>
    <dbReference type="NCBI Taxonomy" id="1572857"/>
    <lineage>
        <taxon>Bacteria</taxon>
        <taxon>Bacillati</taxon>
        <taxon>Bacillota</taxon>
        <taxon>Bacilli</taxon>
        <taxon>Bacillales</taxon>
        <taxon>Paenibacillaceae</taxon>
        <taxon>Fontibacillus</taxon>
    </lineage>
</organism>
<dbReference type="Gene3D" id="2.30.110.10">
    <property type="entry name" value="Electron Transport, Fmn-binding Protein, Chain A"/>
    <property type="match status" value="1"/>
</dbReference>
<dbReference type="EMBL" id="JACJIP010000004">
    <property type="protein sequence ID" value="MBA9084492.1"/>
    <property type="molecule type" value="Genomic_DNA"/>
</dbReference>
<reference evidence="1 2" key="1">
    <citation type="submission" date="2020-08" db="EMBL/GenBank/DDBJ databases">
        <title>Genomic Encyclopedia of Type Strains, Phase III (KMG-III): the genomes of soil and plant-associated and newly described type strains.</title>
        <authorList>
            <person name="Whitman W."/>
        </authorList>
    </citation>
    <scope>NUCLEOTIDE SEQUENCE [LARGE SCALE GENOMIC DNA]</scope>
    <source>
        <strain evidence="1 2">CECT 8693</strain>
    </source>
</reference>
<dbReference type="RefSeq" id="WP_182534523.1">
    <property type="nucleotide sequence ID" value="NZ_JACJIP010000004.1"/>
</dbReference>
<comment type="caution">
    <text evidence="1">The sequence shown here is derived from an EMBL/GenBank/DDBJ whole genome shotgun (WGS) entry which is preliminary data.</text>
</comment>
<evidence type="ECO:0000313" key="2">
    <source>
        <dbReference type="Proteomes" id="UP000567067"/>
    </source>
</evidence>
<protein>
    <submittedName>
        <fullName evidence="1">Nitroimidazol reductase NimA-like FMN-containing flavoprotein (Pyridoxamine 5'-phosphate oxidase superfamily)</fullName>
    </submittedName>
</protein>
<accession>A0A7W3SQQ9</accession>
<dbReference type="PANTHER" id="PTHR34071">
    <property type="entry name" value="5-NITROIMIDAZOLE ANTIBIOTICS RESISTANCE PROTEIN, NIMA-FAMILY-RELATED PROTEIN-RELATED"/>
    <property type="match status" value="1"/>
</dbReference>
<gene>
    <name evidence="1" type="ORF">FHR92_000949</name>
</gene>
<dbReference type="AlphaFoldDB" id="A0A7W3SQQ9"/>
<dbReference type="Pfam" id="PF12900">
    <property type="entry name" value="Pyridox_ox_2"/>
    <property type="match status" value="1"/>
</dbReference>
<dbReference type="InterPro" id="IPR024747">
    <property type="entry name" value="Pyridox_Oxase-rel"/>
</dbReference>